<keyword evidence="2" id="KW-1185">Reference proteome</keyword>
<accession>A0A512RKD4</accession>
<gene>
    <name evidence="1" type="ORF">CCY01nite_23900</name>
</gene>
<reference evidence="1 2" key="1">
    <citation type="submission" date="2019-07" db="EMBL/GenBank/DDBJ databases">
        <title>Whole genome shotgun sequence of Chitinophaga cymbidii NBRC 109752.</title>
        <authorList>
            <person name="Hosoyama A."/>
            <person name="Uohara A."/>
            <person name="Ohji S."/>
            <person name="Ichikawa N."/>
        </authorList>
    </citation>
    <scope>NUCLEOTIDE SEQUENCE [LARGE SCALE GENOMIC DNA]</scope>
    <source>
        <strain evidence="1 2">NBRC 109752</strain>
    </source>
</reference>
<dbReference type="Proteomes" id="UP000321436">
    <property type="component" value="Unassembled WGS sequence"/>
</dbReference>
<name>A0A512RKD4_9BACT</name>
<sequence length="58" mass="6724">MRKLILVDYANAFQPNYKQWGKMGDRGMKIFFLFQVDGLVPEAELRAGSDLQVRQEFG</sequence>
<comment type="caution">
    <text evidence="1">The sequence shown here is derived from an EMBL/GenBank/DDBJ whole genome shotgun (WGS) entry which is preliminary data.</text>
</comment>
<dbReference type="AlphaFoldDB" id="A0A512RKD4"/>
<protein>
    <submittedName>
        <fullName evidence="1">Uncharacterized protein</fullName>
    </submittedName>
</protein>
<dbReference type="EMBL" id="BKAU01000002">
    <property type="protein sequence ID" value="GEP96130.1"/>
    <property type="molecule type" value="Genomic_DNA"/>
</dbReference>
<evidence type="ECO:0000313" key="2">
    <source>
        <dbReference type="Proteomes" id="UP000321436"/>
    </source>
</evidence>
<proteinExistence type="predicted"/>
<evidence type="ECO:0000313" key="1">
    <source>
        <dbReference type="EMBL" id="GEP96130.1"/>
    </source>
</evidence>
<organism evidence="1 2">
    <name type="scientific">Chitinophaga cymbidii</name>
    <dbReference type="NCBI Taxonomy" id="1096750"/>
    <lineage>
        <taxon>Bacteria</taxon>
        <taxon>Pseudomonadati</taxon>
        <taxon>Bacteroidota</taxon>
        <taxon>Chitinophagia</taxon>
        <taxon>Chitinophagales</taxon>
        <taxon>Chitinophagaceae</taxon>
        <taxon>Chitinophaga</taxon>
    </lineage>
</organism>